<feature type="compositionally biased region" description="Basic and acidic residues" evidence="1">
    <location>
        <begin position="277"/>
        <end position="287"/>
    </location>
</feature>
<dbReference type="InterPro" id="IPR029055">
    <property type="entry name" value="Ntn_hydrolases_N"/>
</dbReference>
<organism evidence="3 4">
    <name type="scientific">Chlorella vulgaris</name>
    <name type="common">Green alga</name>
    <dbReference type="NCBI Taxonomy" id="3077"/>
    <lineage>
        <taxon>Eukaryota</taxon>
        <taxon>Viridiplantae</taxon>
        <taxon>Chlorophyta</taxon>
        <taxon>core chlorophytes</taxon>
        <taxon>Trebouxiophyceae</taxon>
        <taxon>Chlorellales</taxon>
        <taxon>Chlorellaceae</taxon>
        <taxon>Chlorella clade</taxon>
        <taxon>Chlorella</taxon>
    </lineage>
</organism>
<dbReference type="AlphaFoldDB" id="A0A9D4YZY0"/>
<dbReference type="Proteomes" id="UP001055712">
    <property type="component" value="Unassembled WGS sequence"/>
</dbReference>
<reference evidence="3" key="2">
    <citation type="submission" date="2020-11" db="EMBL/GenBank/DDBJ databases">
        <authorList>
            <person name="Cecchin M."/>
            <person name="Marcolungo L."/>
            <person name="Rossato M."/>
            <person name="Girolomoni L."/>
            <person name="Cosentino E."/>
            <person name="Cuine S."/>
            <person name="Li-Beisson Y."/>
            <person name="Delledonne M."/>
            <person name="Ballottari M."/>
        </authorList>
    </citation>
    <scope>NUCLEOTIDE SEQUENCE</scope>
    <source>
        <strain evidence="3">211/11P</strain>
        <tissue evidence="3">Whole cell</tissue>
    </source>
</reference>
<protein>
    <recommendedName>
        <fullName evidence="2">Glutamine amidotransferase type-2 domain-containing protein</fullName>
    </recommendedName>
</protein>
<name>A0A9D4YZY0_CHLVU</name>
<sequence length="314" mass="34115">MSDDSERLLPGTYVLWVPPRGRLLHSLFRSSSSETGGDRVKSLLRASSSGSDREYALSKSPSASLSPLTAGAVAGSAANFVLASGACLVVRFGLCEVAGLGLHHLQPNVHYEPSSRTACVFSGHLANLDELADRYTAEAYAEGPVSPSSILAARSSDPRQLAAETILRMYLKERGEDLLVMLSELQGQYSFALYDGEKRQVFAARDSSGSEPLFFEVGEDGGLNLSNSQPMVPAAESSDEAHVKWAELPPGHFISGRSPKVQQFALTPEELSIRESYERSMDEEMSPRAHALSMQRRDSDPRRSLSGNNNFLVY</sequence>
<reference evidence="3" key="1">
    <citation type="journal article" date="2019" name="Plant J.">
        <title>Chlorella vulgaris genome assembly and annotation reveals the molecular basis for metabolic acclimation to high light conditions.</title>
        <authorList>
            <person name="Cecchin M."/>
            <person name="Marcolungo L."/>
            <person name="Rossato M."/>
            <person name="Girolomoni L."/>
            <person name="Cosentino E."/>
            <person name="Cuine S."/>
            <person name="Li-Beisson Y."/>
            <person name="Delledonne M."/>
            <person name="Ballottari M."/>
        </authorList>
    </citation>
    <scope>NUCLEOTIDE SEQUENCE</scope>
    <source>
        <strain evidence="3">211/11P</strain>
    </source>
</reference>
<feature type="region of interest" description="Disordered" evidence="1">
    <location>
        <begin position="277"/>
        <end position="314"/>
    </location>
</feature>
<dbReference type="EMBL" id="SIDB01000002">
    <property type="protein sequence ID" value="KAI3436034.1"/>
    <property type="molecule type" value="Genomic_DNA"/>
</dbReference>
<accession>A0A9D4YZY0</accession>
<dbReference type="OrthoDB" id="2019121at2759"/>
<dbReference type="Pfam" id="PF13537">
    <property type="entry name" value="GATase_7"/>
    <property type="match status" value="1"/>
</dbReference>
<evidence type="ECO:0000256" key="1">
    <source>
        <dbReference type="SAM" id="MobiDB-lite"/>
    </source>
</evidence>
<evidence type="ECO:0000313" key="4">
    <source>
        <dbReference type="Proteomes" id="UP001055712"/>
    </source>
</evidence>
<keyword evidence="4" id="KW-1185">Reference proteome</keyword>
<dbReference type="InterPro" id="IPR017932">
    <property type="entry name" value="GATase_2_dom"/>
</dbReference>
<feature type="compositionally biased region" description="Polar residues" evidence="1">
    <location>
        <begin position="305"/>
        <end position="314"/>
    </location>
</feature>
<feature type="domain" description="Glutamine amidotransferase type-2" evidence="2">
    <location>
        <begin position="106"/>
        <end position="220"/>
    </location>
</feature>
<gene>
    <name evidence="3" type="ORF">D9Q98_002091</name>
</gene>
<dbReference type="Gene3D" id="3.60.20.10">
    <property type="entry name" value="Glutamine Phosphoribosylpyrophosphate, subunit 1, domain 1"/>
    <property type="match status" value="1"/>
</dbReference>
<dbReference type="SUPFAM" id="SSF56235">
    <property type="entry name" value="N-terminal nucleophile aminohydrolases (Ntn hydrolases)"/>
    <property type="match status" value="1"/>
</dbReference>
<evidence type="ECO:0000313" key="3">
    <source>
        <dbReference type="EMBL" id="KAI3436034.1"/>
    </source>
</evidence>
<dbReference type="CDD" id="cd00352">
    <property type="entry name" value="Gn_AT_II"/>
    <property type="match status" value="1"/>
</dbReference>
<proteinExistence type="predicted"/>
<comment type="caution">
    <text evidence="3">The sequence shown here is derived from an EMBL/GenBank/DDBJ whole genome shotgun (WGS) entry which is preliminary data.</text>
</comment>
<evidence type="ECO:0000259" key="2">
    <source>
        <dbReference type="Pfam" id="PF13537"/>
    </source>
</evidence>